<dbReference type="STRING" id="2045.KR76_07570"/>
<keyword evidence="1" id="KW-0378">Hydrolase</keyword>
<dbReference type="EMBL" id="CP009896">
    <property type="protein sequence ID" value="AIY16658.1"/>
    <property type="molecule type" value="Genomic_DNA"/>
</dbReference>
<evidence type="ECO:0000313" key="1">
    <source>
        <dbReference type="EMBL" id="AIY16658.1"/>
    </source>
</evidence>
<dbReference type="RefSeq" id="WP_038677513.1">
    <property type="nucleotide sequence ID" value="NZ_BJMC01000017.1"/>
</dbReference>
<gene>
    <name evidence="1" type="ORF">KR76_07570</name>
</gene>
<dbReference type="OrthoDB" id="3787068at2"/>
<dbReference type="GeneID" id="96608789"/>
<organism evidence="1 2">
    <name type="scientific">Nocardioides simplex</name>
    <name type="common">Arthrobacter simplex</name>
    <dbReference type="NCBI Taxonomy" id="2045"/>
    <lineage>
        <taxon>Bacteria</taxon>
        <taxon>Bacillati</taxon>
        <taxon>Actinomycetota</taxon>
        <taxon>Actinomycetes</taxon>
        <taxon>Propionibacteriales</taxon>
        <taxon>Nocardioidaceae</taxon>
        <taxon>Pimelobacter</taxon>
    </lineage>
</organism>
<dbReference type="eggNOG" id="ENOG5032FZX">
    <property type="taxonomic scope" value="Bacteria"/>
</dbReference>
<proteinExistence type="predicted"/>
<dbReference type="Proteomes" id="UP000030300">
    <property type="component" value="Chromosome"/>
</dbReference>
<reference evidence="1 2" key="1">
    <citation type="journal article" date="2015" name="Genome Announc.">
        <title>Complete Genome Sequence of Steroid-Transforming Nocardioides simplex VKM Ac-2033D.</title>
        <authorList>
            <person name="Shtratnikova V.Y."/>
            <person name="Schelkunov M.I."/>
            <person name="Pekov Y.A."/>
            <person name="Fokina V.V."/>
            <person name="Logacheva M.D."/>
            <person name="Sokolov S.L."/>
            <person name="Bragin E.Y."/>
            <person name="Ashapkin V.V."/>
            <person name="Donova M.V."/>
        </authorList>
    </citation>
    <scope>NUCLEOTIDE SEQUENCE [LARGE SCALE GENOMIC DNA]</scope>
    <source>
        <strain evidence="1 2">VKM Ac-2033D</strain>
    </source>
</reference>
<protein>
    <submittedName>
        <fullName evidence="1">Lead, cadmium, zinc and mercury transporting ATPase</fullName>
        <ecNumber evidence="1">3.6.3.3</ecNumber>
    </submittedName>
</protein>
<dbReference type="HOGENOM" id="CLU_1137119_0_0_11"/>
<dbReference type="PROSITE" id="PS51257">
    <property type="entry name" value="PROKAR_LIPOPROTEIN"/>
    <property type="match status" value="1"/>
</dbReference>
<dbReference type="EC" id="3.6.3.3" evidence="1"/>
<evidence type="ECO:0000313" key="2">
    <source>
        <dbReference type="Proteomes" id="UP000030300"/>
    </source>
</evidence>
<sequence length="244" mass="25362">MRRRPSLVPVAAVAAVALLTAGCGITDNAAKPGLAAEVDGQTLQLDKVDRVVADYCTLRASNPEAPAAPTALIRAQFVIGWTQAVAVDTLGPEHGVALPQAEIDRLAVDQAWGRLGTIDDENYDSFVWLTWIQQRLTTPVAELGSKLALAESGQQLTGDAATNRGVDAVTEWLDDQDVDINPVFGAYDATTVSFSGDPLSIPVSAEARAAQKTAELTPEQIAKLPAGQLCGKAAAPAPTAPVGG</sequence>
<dbReference type="KEGG" id="psim:KR76_07570"/>
<name>A0A0A1DJB0_NOCSI</name>
<accession>A0A0A1DJB0</accession>
<dbReference type="AlphaFoldDB" id="A0A0A1DJB0"/>
<keyword evidence="2" id="KW-1185">Reference proteome</keyword>
<dbReference type="GO" id="GO:0016787">
    <property type="term" value="F:hydrolase activity"/>
    <property type="evidence" value="ECO:0007669"/>
    <property type="project" value="UniProtKB-KW"/>
</dbReference>